<keyword evidence="4" id="KW-1185">Reference proteome</keyword>
<comment type="caution">
    <text evidence="3">The sequence shown here is derived from an EMBL/GenBank/DDBJ whole genome shotgun (WGS) entry which is preliminary data.</text>
</comment>
<feature type="transmembrane region" description="Helical" evidence="2">
    <location>
        <begin position="179"/>
        <end position="202"/>
    </location>
</feature>
<dbReference type="AlphaFoldDB" id="A0A2S4Q1T4"/>
<accession>A0A2S4Q1T4</accession>
<feature type="compositionally biased region" description="Polar residues" evidence="1">
    <location>
        <begin position="62"/>
        <end position="73"/>
    </location>
</feature>
<evidence type="ECO:0000313" key="4">
    <source>
        <dbReference type="Proteomes" id="UP000237438"/>
    </source>
</evidence>
<protein>
    <recommendedName>
        <fullName evidence="5">Mid2 domain-containing protein</fullName>
    </recommendedName>
</protein>
<evidence type="ECO:0000256" key="1">
    <source>
        <dbReference type="SAM" id="MobiDB-lite"/>
    </source>
</evidence>
<organism evidence="3 4">
    <name type="scientific">Erysiphe pulchra</name>
    <dbReference type="NCBI Taxonomy" id="225359"/>
    <lineage>
        <taxon>Eukaryota</taxon>
        <taxon>Fungi</taxon>
        <taxon>Dikarya</taxon>
        <taxon>Ascomycota</taxon>
        <taxon>Pezizomycotina</taxon>
        <taxon>Leotiomycetes</taxon>
        <taxon>Erysiphales</taxon>
        <taxon>Erysiphaceae</taxon>
        <taxon>Erysiphe</taxon>
    </lineage>
</organism>
<evidence type="ECO:0000256" key="2">
    <source>
        <dbReference type="SAM" id="Phobius"/>
    </source>
</evidence>
<dbReference type="EMBL" id="PEDP01000019">
    <property type="protein sequence ID" value="POS88211.1"/>
    <property type="molecule type" value="Genomic_DNA"/>
</dbReference>
<dbReference type="Proteomes" id="UP000237438">
    <property type="component" value="Unassembled WGS sequence"/>
</dbReference>
<evidence type="ECO:0000313" key="3">
    <source>
        <dbReference type="EMBL" id="POS88211.1"/>
    </source>
</evidence>
<proteinExistence type="predicted"/>
<keyword evidence="2" id="KW-0472">Membrane</keyword>
<dbReference type="OrthoDB" id="5338512at2759"/>
<dbReference type="STRING" id="225359.A0A2S4Q1T4"/>
<keyword evidence="2" id="KW-1133">Transmembrane helix</keyword>
<keyword evidence="2" id="KW-0812">Transmembrane</keyword>
<sequence>MSRDFIPVVFPRELVGLYDVGHLRSRNFEEEIDDDDESNSNSDSDNDSDGKPFSLPKKEKQNVTANPDSPVKTTALNSSMKKCGTGCCPFGFSCNSAGVCNMNANQSFMPSLLLPPIVIPPTAMTASAGIYMPQATTSSITTPSTTLPTSLLTTPSGSITTSATIPVPAERSKHKLSPIAILVGLFPGLVGGILLVVALLYFRKMYKKRKKETNSIRPLIKSISAPEPINDIRTDFLGMHVSQDSTMFTGASYSEKSSSFYQDSSIFRIPSHSNLDLDEALKTPLPPPPLNIRKRAPAMPLDQSYRIDSEYMNRFLTVSYSSERIPIMRTASVRDFPYNPKDFEDNPRSSILADNLSKQRECKSNKLRNEFN</sequence>
<evidence type="ECO:0008006" key="5">
    <source>
        <dbReference type="Google" id="ProtNLM"/>
    </source>
</evidence>
<gene>
    <name evidence="3" type="ORF">EPUL_000800</name>
</gene>
<name>A0A2S4Q1T4_9PEZI</name>
<reference evidence="3 4" key="1">
    <citation type="submission" date="2017-10" db="EMBL/GenBank/DDBJ databases">
        <title>Development of genomic resources for the powdery mildew, Erysiphe pulchra.</title>
        <authorList>
            <person name="Wadl P.A."/>
            <person name="Mack B.M."/>
            <person name="Moore G."/>
            <person name="Beltz S.B."/>
        </authorList>
    </citation>
    <scope>NUCLEOTIDE SEQUENCE [LARGE SCALE GENOMIC DNA]</scope>
    <source>
        <strain evidence="3">Cflorida</strain>
    </source>
</reference>
<feature type="region of interest" description="Disordered" evidence="1">
    <location>
        <begin position="29"/>
        <end position="73"/>
    </location>
</feature>